<accession>A0A4U9HFT4</accession>
<proteinExistence type="predicted"/>
<dbReference type="GO" id="GO:0016020">
    <property type="term" value="C:membrane"/>
    <property type="evidence" value="ECO:0007669"/>
    <property type="project" value="InterPro"/>
</dbReference>
<protein>
    <submittedName>
        <fullName evidence="1">Cell envelope integrity inner membrane protein TolA</fullName>
    </submittedName>
</protein>
<dbReference type="NCBIfam" id="TIGR02794">
    <property type="entry name" value="tolA_full"/>
    <property type="match status" value="1"/>
</dbReference>
<gene>
    <name evidence="1" type="primary">tolA_2</name>
    <name evidence="1" type="ORF">NCTC12971_01459</name>
</gene>
<dbReference type="EMBL" id="LR590463">
    <property type="protein sequence ID" value="VTP60959.1"/>
    <property type="molecule type" value="Genomic_DNA"/>
</dbReference>
<dbReference type="GO" id="GO:0019534">
    <property type="term" value="F:toxin transmembrane transporter activity"/>
    <property type="evidence" value="ECO:0007669"/>
    <property type="project" value="InterPro"/>
</dbReference>
<sequence>MGQIQAAIQSKFYDASSYAGKTCDLRIKLAPDGLLISVQSAGGDPALCQAAVAAARQARIPKPPSDAVYQHFKNSTLEFKTAITVEYVRNLARMY</sequence>
<evidence type="ECO:0000313" key="1">
    <source>
        <dbReference type="EMBL" id="VTP60959.1"/>
    </source>
</evidence>
<dbReference type="Proteomes" id="UP000307968">
    <property type="component" value="Chromosome"/>
</dbReference>
<dbReference type="Gene3D" id="3.30.1150.10">
    <property type="match status" value="1"/>
</dbReference>
<dbReference type="SUPFAM" id="SSF74653">
    <property type="entry name" value="TolA/TonB C-terminal domain"/>
    <property type="match status" value="1"/>
</dbReference>
<dbReference type="GO" id="GO:0043213">
    <property type="term" value="P:bacteriocin transport"/>
    <property type="evidence" value="ECO:0007669"/>
    <property type="project" value="InterPro"/>
</dbReference>
<evidence type="ECO:0000313" key="2">
    <source>
        <dbReference type="Proteomes" id="UP000307968"/>
    </source>
</evidence>
<name>A0A4U9HFT4_SERRU</name>
<dbReference type="InterPro" id="IPR014161">
    <property type="entry name" value="Tol-Pal_TolA"/>
</dbReference>
<dbReference type="AlphaFoldDB" id="A0A4U9HFT4"/>
<organism evidence="1 2">
    <name type="scientific">Serratia rubidaea</name>
    <name type="common">Serratia marinorubra</name>
    <dbReference type="NCBI Taxonomy" id="61652"/>
    <lineage>
        <taxon>Bacteria</taxon>
        <taxon>Pseudomonadati</taxon>
        <taxon>Pseudomonadota</taxon>
        <taxon>Gammaproteobacteria</taxon>
        <taxon>Enterobacterales</taxon>
        <taxon>Yersiniaceae</taxon>
        <taxon>Serratia</taxon>
    </lineage>
</organism>
<dbReference type="Pfam" id="PF06519">
    <property type="entry name" value="TolA"/>
    <property type="match status" value="1"/>
</dbReference>
<reference evidence="1 2" key="1">
    <citation type="submission" date="2019-05" db="EMBL/GenBank/DDBJ databases">
        <authorList>
            <consortium name="Pathogen Informatics"/>
        </authorList>
    </citation>
    <scope>NUCLEOTIDE SEQUENCE [LARGE SCALE GENOMIC DNA]</scope>
    <source>
        <strain evidence="1 2">NCTC12971</strain>
    </source>
</reference>